<dbReference type="AlphaFoldDB" id="A0A915HRJ1"/>
<name>A0A915HRJ1_ROMCU</name>
<organism evidence="2 3">
    <name type="scientific">Romanomermis culicivorax</name>
    <name type="common">Nematode worm</name>
    <dbReference type="NCBI Taxonomy" id="13658"/>
    <lineage>
        <taxon>Eukaryota</taxon>
        <taxon>Metazoa</taxon>
        <taxon>Ecdysozoa</taxon>
        <taxon>Nematoda</taxon>
        <taxon>Enoplea</taxon>
        <taxon>Dorylaimia</taxon>
        <taxon>Mermithida</taxon>
        <taxon>Mermithoidea</taxon>
        <taxon>Mermithidae</taxon>
        <taxon>Romanomermis</taxon>
    </lineage>
</organism>
<keyword evidence="2" id="KW-1185">Reference proteome</keyword>
<reference evidence="3" key="1">
    <citation type="submission" date="2022-11" db="UniProtKB">
        <authorList>
            <consortium name="WormBaseParasite"/>
        </authorList>
    </citation>
    <scope>IDENTIFICATION</scope>
</reference>
<protein>
    <submittedName>
        <fullName evidence="3">Uncharacterized protein</fullName>
    </submittedName>
</protein>
<evidence type="ECO:0000313" key="2">
    <source>
        <dbReference type="Proteomes" id="UP000887565"/>
    </source>
</evidence>
<sequence length="149" mass="17163">MQHNDFRDLKTLMRTMHPKVLTALKALKKKKKKKDEWNKSPEVSDDEDPSLQPELLYYDAKCLQAAVASAMKSSLTHRPIELLGFPVSPIYELAIHDHIAFENDPPLPTEVDDVWMEHIAAHQTLHDCTYQCTHYPYLPNTIISLLQVD</sequence>
<feature type="region of interest" description="Disordered" evidence="1">
    <location>
        <begin position="29"/>
        <end position="50"/>
    </location>
</feature>
<accession>A0A915HRJ1</accession>
<evidence type="ECO:0000313" key="3">
    <source>
        <dbReference type="WBParaSite" id="nRc.2.0.1.t04543-RA"/>
    </source>
</evidence>
<proteinExistence type="predicted"/>
<evidence type="ECO:0000256" key="1">
    <source>
        <dbReference type="SAM" id="MobiDB-lite"/>
    </source>
</evidence>
<dbReference type="WBParaSite" id="nRc.2.0.1.t04543-RA">
    <property type="protein sequence ID" value="nRc.2.0.1.t04543-RA"/>
    <property type="gene ID" value="nRc.2.0.1.g04543"/>
</dbReference>
<dbReference type="Proteomes" id="UP000887565">
    <property type="component" value="Unplaced"/>
</dbReference>